<keyword evidence="2" id="KW-1185">Reference proteome</keyword>
<sequence length="102" mass="11213">MVSLAGVPSFSERGTDIETRLINTTEELKLKGATRNGVKREGEKHIIGTHVSAVWGCSACDVTSSALCHHPLSVDMSRSRLARDSTTKRGTHFPATREIFFR</sequence>
<evidence type="ECO:0000313" key="2">
    <source>
        <dbReference type="Proteomes" id="UP000078540"/>
    </source>
</evidence>
<dbReference type="Proteomes" id="UP000078540">
    <property type="component" value="Unassembled WGS sequence"/>
</dbReference>
<proteinExistence type="predicted"/>
<evidence type="ECO:0000313" key="1">
    <source>
        <dbReference type="EMBL" id="KYM85744.1"/>
    </source>
</evidence>
<name>A0A195BLV3_9HYME</name>
<dbReference type="EMBL" id="KQ976450">
    <property type="protein sequence ID" value="KYM85744.1"/>
    <property type="molecule type" value="Genomic_DNA"/>
</dbReference>
<reference evidence="1 2" key="1">
    <citation type="submission" date="2015-09" db="EMBL/GenBank/DDBJ databases">
        <title>Atta colombica WGS genome.</title>
        <authorList>
            <person name="Nygaard S."/>
            <person name="Hu H."/>
            <person name="Boomsma J."/>
            <person name="Zhang G."/>
        </authorList>
    </citation>
    <scope>NUCLEOTIDE SEQUENCE [LARGE SCALE GENOMIC DNA]</scope>
    <source>
        <strain evidence="1">Treedump-2</strain>
        <tissue evidence="1">Whole body</tissue>
    </source>
</reference>
<gene>
    <name evidence="1" type="ORF">ALC53_04525</name>
</gene>
<protein>
    <submittedName>
        <fullName evidence="1">Uncharacterized protein</fullName>
    </submittedName>
</protein>
<dbReference type="AlphaFoldDB" id="A0A195BLV3"/>
<organism evidence="1 2">
    <name type="scientific">Atta colombica</name>
    <dbReference type="NCBI Taxonomy" id="520822"/>
    <lineage>
        <taxon>Eukaryota</taxon>
        <taxon>Metazoa</taxon>
        <taxon>Ecdysozoa</taxon>
        <taxon>Arthropoda</taxon>
        <taxon>Hexapoda</taxon>
        <taxon>Insecta</taxon>
        <taxon>Pterygota</taxon>
        <taxon>Neoptera</taxon>
        <taxon>Endopterygota</taxon>
        <taxon>Hymenoptera</taxon>
        <taxon>Apocrita</taxon>
        <taxon>Aculeata</taxon>
        <taxon>Formicoidea</taxon>
        <taxon>Formicidae</taxon>
        <taxon>Myrmicinae</taxon>
        <taxon>Atta</taxon>
    </lineage>
</organism>
<accession>A0A195BLV3</accession>